<protein>
    <submittedName>
        <fullName evidence="2">Uncharacterized protein</fullName>
    </submittedName>
</protein>
<evidence type="ECO:0000256" key="1">
    <source>
        <dbReference type="SAM" id="MobiDB-lite"/>
    </source>
</evidence>
<dbReference type="AlphaFoldDB" id="A0AAV5SU12"/>
<evidence type="ECO:0000313" key="2">
    <source>
        <dbReference type="EMBL" id="GMS86626.1"/>
    </source>
</evidence>
<accession>A0AAV5SU12</accession>
<dbReference type="Proteomes" id="UP001432027">
    <property type="component" value="Unassembled WGS sequence"/>
</dbReference>
<keyword evidence="3" id="KW-1185">Reference proteome</keyword>
<sequence length="138" mass="15892">MWTKDAEGRIEREEGRSDSARAEGSFFNLDTAAFGATGEEGKERGSRNEQEELLQEGPLSPWWIEAAIEEYFPPTPPTPETTPTLRQARCQRSHDYFFDSLESDWVRYRLMDYGSHGQRLVVHCFATAAKEVKECQRE</sequence>
<feature type="region of interest" description="Disordered" evidence="1">
    <location>
        <begin position="1"/>
        <end position="55"/>
    </location>
</feature>
<dbReference type="EMBL" id="BTSX01000002">
    <property type="protein sequence ID" value="GMS86626.1"/>
    <property type="molecule type" value="Genomic_DNA"/>
</dbReference>
<organism evidence="2 3">
    <name type="scientific">Pristionchus entomophagus</name>
    <dbReference type="NCBI Taxonomy" id="358040"/>
    <lineage>
        <taxon>Eukaryota</taxon>
        <taxon>Metazoa</taxon>
        <taxon>Ecdysozoa</taxon>
        <taxon>Nematoda</taxon>
        <taxon>Chromadorea</taxon>
        <taxon>Rhabditida</taxon>
        <taxon>Rhabditina</taxon>
        <taxon>Diplogasteromorpha</taxon>
        <taxon>Diplogasteroidea</taxon>
        <taxon>Neodiplogasteridae</taxon>
        <taxon>Pristionchus</taxon>
    </lineage>
</organism>
<feature type="compositionally biased region" description="Basic and acidic residues" evidence="1">
    <location>
        <begin position="39"/>
        <end position="50"/>
    </location>
</feature>
<proteinExistence type="predicted"/>
<reference evidence="2" key="1">
    <citation type="submission" date="2023-10" db="EMBL/GenBank/DDBJ databases">
        <title>Genome assembly of Pristionchus species.</title>
        <authorList>
            <person name="Yoshida K."/>
            <person name="Sommer R.J."/>
        </authorList>
    </citation>
    <scope>NUCLEOTIDE SEQUENCE</scope>
    <source>
        <strain evidence="2">RS0144</strain>
    </source>
</reference>
<evidence type="ECO:0000313" key="3">
    <source>
        <dbReference type="Proteomes" id="UP001432027"/>
    </source>
</evidence>
<gene>
    <name evidence="2" type="ORF">PENTCL1PPCAC_8801</name>
</gene>
<feature type="compositionally biased region" description="Basic and acidic residues" evidence="1">
    <location>
        <begin position="1"/>
        <end position="21"/>
    </location>
</feature>
<comment type="caution">
    <text evidence="2">The sequence shown here is derived from an EMBL/GenBank/DDBJ whole genome shotgun (WGS) entry which is preliminary data.</text>
</comment>
<name>A0AAV5SU12_9BILA</name>